<organism evidence="2">
    <name type="scientific">uncultured Caudovirales phage</name>
    <dbReference type="NCBI Taxonomy" id="2100421"/>
    <lineage>
        <taxon>Viruses</taxon>
        <taxon>Duplodnaviria</taxon>
        <taxon>Heunggongvirae</taxon>
        <taxon>Uroviricota</taxon>
        <taxon>Caudoviricetes</taxon>
        <taxon>Peduoviridae</taxon>
        <taxon>Maltschvirus</taxon>
        <taxon>Maltschvirus maltsch</taxon>
    </lineage>
</organism>
<feature type="region of interest" description="Disordered" evidence="1">
    <location>
        <begin position="127"/>
        <end position="158"/>
    </location>
</feature>
<sequence>MDKEKLIKSLVAAGMDESKVRAAFENDVADEDKLIKAIASLREPMNKGGVEAIYTQADMDAAAAAAGSVLEQVGTRLDSLFKGFGDILQKMSDVVVAAGDTTVKQGERIESLQKGLVDLRTDLNLPASRRSVASEDPTKNGVMPSPHDDKGGNQGGDKISKSMVEMAALSEMPTANTERRAHLSQAVSRLGVGAKPSDVAMTYGIKVTVPA</sequence>
<name>A0A6J5L1L1_9CAUD</name>
<protein>
    <submittedName>
        <fullName evidence="2">Uncharacterized protein</fullName>
    </submittedName>
</protein>
<proteinExistence type="predicted"/>
<evidence type="ECO:0000256" key="1">
    <source>
        <dbReference type="SAM" id="MobiDB-lite"/>
    </source>
</evidence>
<evidence type="ECO:0000313" key="2">
    <source>
        <dbReference type="EMBL" id="CAB4128688.1"/>
    </source>
</evidence>
<reference evidence="2" key="1">
    <citation type="submission" date="2020-04" db="EMBL/GenBank/DDBJ databases">
        <authorList>
            <person name="Chiriac C."/>
            <person name="Salcher M."/>
            <person name="Ghai R."/>
            <person name="Kavagutti S V."/>
        </authorList>
    </citation>
    <scope>NUCLEOTIDE SEQUENCE</scope>
</reference>
<gene>
    <name evidence="2" type="ORF">UFOVP114_59</name>
</gene>
<accession>A0A6J5L1L1</accession>
<dbReference type="EMBL" id="LR796230">
    <property type="protein sequence ID" value="CAB4128688.1"/>
    <property type="molecule type" value="Genomic_DNA"/>
</dbReference>